<reference evidence="2" key="1">
    <citation type="submission" date="2016-11" db="UniProtKB">
        <authorList>
            <consortium name="WormBaseParasite"/>
        </authorList>
    </citation>
    <scope>IDENTIFICATION</scope>
</reference>
<organism evidence="1 2">
    <name type="scientific">Heterorhabditis bacteriophora</name>
    <name type="common">Entomopathogenic nematode worm</name>
    <dbReference type="NCBI Taxonomy" id="37862"/>
    <lineage>
        <taxon>Eukaryota</taxon>
        <taxon>Metazoa</taxon>
        <taxon>Ecdysozoa</taxon>
        <taxon>Nematoda</taxon>
        <taxon>Chromadorea</taxon>
        <taxon>Rhabditida</taxon>
        <taxon>Rhabditina</taxon>
        <taxon>Rhabditomorpha</taxon>
        <taxon>Strongyloidea</taxon>
        <taxon>Heterorhabditidae</taxon>
        <taxon>Heterorhabditis</taxon>
    </lineage>
</organism>
<proteinExistence type="predicted"/>
<keyword evidence="1" id="KW-1185">Reference proteome</keyword>
<evidence type="ECO:0000313" key="1">
    <source>
        <dbReference type="Proteomes" id="UP000095283"/>
    </source>
</evidence>
<dbReference type="Proteomes" id="UP000095283">
    <property type="component" value="Unplaced"/>
</dbReference>
<evidence type="ECO:0000313" key="2">
    <source>
        <dbReference type="WBParaSite" id="Hba_13265"/>
    </source>
</evidence>
<dbReference type="WBParaSite" id="Hba_13265">
    <property type="protein sequence ID" value="Hba_13265"/>
    <property type="gene ID" value="Hba_13265"/>
</dbReference>
<protein>
    <submittedName>
        <fullName evidence="2">VWFA domain-containing protein</fullName>
    </submittedName>
</protein>
<name>A0A1I7X799_HETBA</name>
<dbReference type="AlphaFoldDB" id="A0A1I7X799"/>
<accession>A0A1I7X799</accession>
<sequence length="606" mass="68349">MTTETYLNLILVTTNKAPLTLFTSNTTFNIVYYNVFSDYWGNSSYFDFQGSVKKHIEKFPYNEYNMLFVFENGTDKELRETAITILTQHPPLKNDTYMKKLENIALSFQIRINVIWSHDDIFVRCEKNDTQLNELRFLVKSTGGFFISEKYGPEKVDGSLIDVVISSHYNYQPIAINVKNNNDSLNITWRGGPQLERMYLVIEGQALPNISSCNLKHLGTTVFGDTAVYSYDSIARCELKLHDNVAVARVKSATVHVGPGNSTGLTIVSRKATFDFISKVIITATIQSKPNQYTIQRYIPYKCYQKSAKKVARLFKPRSSTAHTSVTVTTTTPDKNYLESEHNNSCAEPTATFALAYSNSLNPSTYRAFIKQSLTSPIEFFNNYGDILFDIKNLTYKSQTSYSDFTLSIYTRKLTSPESDTNPSNVLEALKKIATGTLKNSLISVALKKLPLETVTDVPSFVNNNNKVIFFIDKDGFTHEGSSGRKSNAINTIAALTNGHFIVSNQGNINNFSEILSYIYKFGPSQELLFASTFVYRRPSFTLGTIDLTNFKENITVSITVSIAMSRRLAINAMQSVDEAKRLRQQLAARFLILLRVSPLLFIVMQ</sequence>